<protein>
    <submittedName>
        <fullName evidence="1">Uncharacterized protein</fullName>
    </submittedName>
</protein>
<dbReference type="Proteomes" id="UP000499080">
    <property type="component" value="Unassembled WGS sequence"/>
</dbReference>
<accession>A0A4Y2QI48</accession>
<keyword evidence="2" id="KW-1185">Reference proteome</keyword>
<proteinExistence type="predicted"/>
<comment type="caution">
    <text evidence="1">The sequence shown here is derived from an EMBL/GenBank/DDBJ whole genome shotgun (WGS) entry which is preliminary data.</text>
</comment>
<sequence>MENYVTVKVIPNWLNFRCSRFSVPIVGNYKEYYKAHITRTAIVLYSREHEHNATQQKQFVTRDASRHPVRQDFVHRCAIHGEIRHRQNHTRLV</sequence>
<evidence type="ECO:0000313" key="2">
    <source>
        <dbReference type="Proteomes" id="UP000499080"/>
    </source>
</evidence>
<name>A0A4Y2QI48_ARAVE</name>
<evidence type="ECO:0000313" key="1">
    <source>
        <dbReference type="EMBL" id="GBN62992.1"/>
    </source>
</evidence>
<gene>
    <name evidence="1" type="ORF">AVEN_25691_1</name>
</gene>
<dbReference type="EMBL" id="BGPR01013951">
    <property type="protein sequence ID" value="GBN62992.1"/>
    <property type="molecule type" value="Genomic_DNA"/>
</dbReference>
<dbReference type="AlphaFoldDB" id="A0A4Y2QI48"/>
<organism evidence="1 2">
    <name type="scientific">Araneus ventricosus</name>
    <name type="common">Orbweaver spider</name>
    <name type="synonym">Epeira ventricosa</name>
    <dbReference type="NCBI Taxonomy" id="182803"/>
    <lineage>
        <taxon>Eukaryota</taxon>
        <taxon>Metazoa</taxon>
        <taxon>Ecdysozoa</taxon>
        <taxon>Arthropoda</taxon>
        <taxon>Chelicerata</taxon>
        <taxon>Arachnida</taxon>
        <taxon>Araneae</taxon>
        <taxon>Araneomorphae</taxon>
        <taxon>Entelegynae</taxon>
        <taxon>Araneoidea</taxon>
        <taxon>Araneidae</taxon>
        <taxon>Araneus</taxon>
    </lineage>
</organism>
<reference evidence="1 2" key="1">
    <citation type="journal article" date="2019" name="Sci. Rep.">
        <title>Orb-weaving spider Araneus ventricosus genome elucidates the spidroin gene catalogue.</title>
        <authorList>
            <person name="Kono N."/>
            <person name="Nakamura H."/>
            <person name="Ohtoshi R."/>
            <person name="Moran D.A.P."/>
            <person name="Shinohara A."/>
            <person name="Yoshida Y."/>
            <person name="Fujiwara M."/>
            <person name="Mori M."/>
            <person name="Tomita M."/>
            <person name="Arakawa K."/>
        </authorList>
    </citation>
    <scope>NUCLEOTIDE SEQUENCE [LARGE SCALE GENOMIC DNA]</scope>
</reference>